<dbReference type="InterPro" id="IPR057475">
    <property type="entry name" value="CUT_C"/>
</dbReference>
<dbReference type="PROSITE" id="PS51034">
    <property type="entry name" value="ZP_2"/>
    <property type="match status" value="1"/>
</dbReference>
<dbReference type="InterPro" id="IPR001507">
    <property type="entry name" value="ZP_dom"/>
</dbReference>
<dbReference type="PANTHER" id="PTHR46560">
    <property type="entry name" value="CYPHER, ISOFORM B"/>
    <property type="match status" value="1"/>
</dbReference>
<accession>A0ABM5KI94</accession>
<feature type="domain" description="ZP" evidence="2">
    <location>
        <begin position="66"/>
        <end position="344"/>
    </location>
</feature>
<proteinExistence type="predicted"/>
<keyword evidence="4" id="KW-1185">Reference proteome</keyword>
<dbReference type="EnsemblMetazoa" id="XM_050653980.1">
    <property type="protein sequence ID" value="XP_050509937.1"/>
    <property type="gene ID" value="LOC114333790"/>
</dbReference>
<dbReference type="GeneID" id="114333790"/>
<dbReference type="PANTHER" id="PTHR46560:SF5">
    <property type="entry name" value="CYPHER, ISOFORM B"/>
    <property type="match status" value="1"/>
</dbReference>
<reference evidence="3" key="1">
    <citation type="submission" date="2025-05" db="UniProtKB">
        <authorList>
            <consortium name="EnsemblMetazoa"/>
        </authorList>
    </citation>
    <scope>IDENTIFICATION</scope>
</reference>
<keyword evidence="1" id="KW-0812">Transmembrane</keyword>
<evidence type="ECO:0000313" key="3">
    <source>
        <dbReference type="EnsemblMetazoa" id="XP_050509937.1"/>
    </source>
</evidence>
<sequence>MFEGNWKTIKYTCRFQCNMAMANTRFSSWIYHVLTILAVPVELAFPPSLRYPLPVNINKVIQVNFTCDSENFNITFSMKSPFKGLLFARDFAQECKSVGNLSNKVQISLPTSGCGVRLNSAYSENGAVQMFYTVHLIVQQDRYLRQISDKERIVSCNLEDDDLLIRSKALTKTVKNDFKKDKLHLRVGRMKKEGWSKELDGQQLDEEIDEALSAARAWMEIVPENNEEKTSGTLQVGETASLSIKATLPAGIGWRVVDCLAHDGLGDSSQKLLNENGCPIDEFLMPSLQYGPIRPIALMQNQQAVTRFPAFKFPDRDTLHVSCGLQLCKGLCPRVNCNNDKSSDENNRSGRGFSDLLDGEILDRLEVFNSVEVLAPEIDDLRAKDSFESSGPVSYSFMNIPGDRTFCVSHDKMATAFCILGFIFFLAIIITACSMIKSKRDGKGIAFYSRSLFSGSSSSGSLFGSKIFLRDSPSLRNSPYPHSRGMQYGRIL</sequence>
<feature type="transmembrane region" description="Helical" evidence="1">
    <location>
        <begin position="413"/>
        <end position="436"/>
    </location>
</feature>
<dbReference type="RefSeq" id="XP_050509937.1">
    <property type="nucleotide sequence ID" value="XM_050653980.1"/>
</dbReference>
<keyword evidence="1" id="KW-1133">Transmembrane helix</keyword>
<evidence type="ECO:0000313" key="4">
    <source>
        <dbReference type="Proteomes" id="UP001652700"/>
    </source>
</evidence>
<keyword evidence="1" id="KW-0472">Membrane</keyword>
<organism evidence="3 4">
    <name type="scientific">Diabrotica virgifera virgifera</name>
    <name type="common">western corn rootworm</name>
    <dbReference type="NCBI Taxonomy" id="50390"/>
    <lineage>
        <taxon>Eukaryota</taxon>
        <taxon>Metazoa</taxon>
        <taxon>Ecdysozoa</taxon>
        <taxon>Arthropoda</taxon>
        <taxon>Hexapoda</taxon>
        <taxon>Insecta</taxon>
        <taxon>Pterygota</taxon>
        <taxon>Neoptera</taxon>
        <taxon>Endopterygota</taxon>
        <taxon>Coleoptera</taxon>
        <taxon>Polyphaga</taxon>
        <taxon>Cucujiformia</taxon>
        <taxon>Chrysomeloidea</taxon>
        <taxon>Chrysomelidae</taxon>
        <taxon>Galerucinae</taxon>
        <taxon>Diabroticina</taxon>
        <taxon>Diabroticites</taxon>
        <taxon>Diabrotica</taxon>
    </lineage>
</organism>
<dbReference type="Proteomes" id="UP001652700">
    <property type="component" value="Unplaced"/>
</dbReference>
<evidence type="ECO:0000259" key="2">
    <source>
        <dbReference type="PROSITE" id="PS51034"/>
    </source>
</evidence>
<dbReference type="Pfam" id="PF25301">
    <property type="entry name" value="CUT_C"/>
    <property type="match status" value="1"/>
</dbReference>
<name>A0ABM5KI94_DIAVI</name>
<protein>
    <recommendedName>
        <fullName evidence="2">ZP domain-containing protein</fullName>
    </recommendedName>
</protein>
<dbReference type="SMART" id="SM00241">
    <property type="entry name" value="ZP"/>
    <property type="match status" value="1"/>
</dbReference>
<evidence type="ECO:0000256" key="1">
    <source>
        <dbReference type="SAM" id="Phobius"/>
    </source>
</evidence>